<dbReference type="GeneID" id="83709662"/>
<gene>
    <name evidence="10" type="primary">ybhS</name>
    <name evidence="10" type="ORF">ERS852385_00233</name>
</gene>
<comment type="similarity">
    <text evidence="2">Belongs to the ABC-2 integral membrane protein family.</text>
</comment>
<feature type="transmembrane region" description="Helical" evidence="8">
    <location>
        <begin position="177"/>
        <end position="200"/>
    </location>
</feature>
<evidence type="ECO:0000313" key="10">
    <source>
        <dbReference type="EMBL" id="CUN38188.1"/>
    </source>
</evidence>
<keyword evidence="7 8" id="KW-0472">Membrane</keyword>
<evidence type="ECO:0000313" key="11">
    <source>
        <dbReference type="Proteomes" id="UP000095546"/>
    </source>
</evidence>
<reference evidence="10 11" key="1">
    <citation type="submission" date="2015-09" db="EMBL/GenBank/DDBJ databases">
        <authorList>
            <consortium name="Pathogen Informatics"/>
        </authorList>
    </citation>
    <scope>NUCLEOTIDE SEQUENCE [LARGE SCALE GENOMIC DNA]</scope>
    <source>
        <strain evidence="10 11">2789STDY5608828</strain>
    </source>
</reference>
<dbReference type="PANTHER" id="PTHR30294:SF29">
    <property type="entry name" value="MULTIDRUG ABC TRANSPORTER PERMEASE YBHS-RELATED"/>
    <property type="match status" value="1"/>
</dbReference>
<evidence type="ECO:0000256" key="7">
    <source>
        <dbReference type="ARBA" id="ARBA00023136"/>
    </source>
</evidence>
<organism evidence="10 11">
    <name type="scientific">Mitsuokella jalaludinii</name>
    <dbReference type="NCBI Taxonomy" id="187979"/>
    <lineage>
        <taxon>Bacteria</taxon>
        <taxon>Bacillati</taxon>
        <taxon>Bacillota</taxon>
        <taxon>Negativicutes</taxon>
        <taxon>Selenomonadales</taxon>
        <taxon>Selenomonadaceae</taxon>
        <taxon>Mitsuokella</taxon>
    </lineage>
</organism>
<feature type="transmembrane region" description="Helical" evidence="8">
    <location>
        <begin position="285"/>
        <end position="307"/>
    </location>
</feature>
<sequence length="373" mass="41314">MTSGFWRRLLALMRKETRELLRDNSSLALGVVLPLVLILIIGYGMSLDVKNVPTAVVIEDSSPLARQAVSFTQGSEYFQPVFVTSLQEGEQMIRRHEVDAMLVVPPDFSARFAEGRGKLQVILNGTEATTAMSAQGYFEAGILTWAAEEGARHGLSAGGIEIVPRIWFNDANTSTWFYVPGILMLVLTISGVFLTSVVMAREWERGTFESLFVTPMKILELILAKTIPYFVIAMIGMLLCLVVGRELYDLPMRGSLVLIIGESMLYLVVSLGIGLVISALTKNQFLACHVSLMISFLPSVVLSGFLFDLHAEPAAIRVVSSLIPTTYYLELMKSLFLSGNYWPLIARDTAILLGFALFFLGWAFHMTRKKVEP</sequence>
<keyword evidence="3" id="KW-0813">Transport</keyword>
<dbReference type="InterPro" id="IPR047817">
    <property type="entry name" value="ABC2_TM_bact-type"/>
</dbReference>
<feature type="transmembrane region" description="Helical" evidence="8">
    <location>
        <begin position="221"/>
        <end position="244"/>
    </location>
</feature>
<evidence type="ECO:0000256" key="5">
    <source>
        <dbReference type="ARBA" id="ARBA00022692"/>
    </source>
</evidence>
<evidence type="ECO:0000256" key="8">
    <source>
        <dbReference type="SAM" id="Phobius"/>
    </source>
</evidence>
<dbReference type="RefSeq" id="WP_055160018.1">
    <property type="nucleotide sequence ID" value="NZ_CABIWZ010000001.1"/>
</dbReference>
<accession>A0A173WJ72</accession>
<keyword evidence="11" id="KW-1185">Reference proteome</keyword>
<dbReference type="Gene3D" id="3.40.1710.10">
    <property type="entry name" value="abc type-2 transporter like domain"/>
    <property type="match status" value="1"/>
</dbReference>
<name>A0A173WJ72_9FIRM</name>
<dbReference type="eggNOG" id="COG0842">
    <property type="taxonomic scope" value="Bacteria"/>
</dbReference>
<dbReference type="InterPro" id="IPR013525">
    <property type="entry name" value="ABC2_TM"/>
</dbReference>
<feature type="transmembrane region" description="Helical" evidence="8">
    <location>
        <begin position="256"/>
        <end position="278"/>
    </location>
</feature>
<feature type="domain" description="ABC transmembrane type-2" evidence="9">
    <location>
        <begin position="140"/>
        <end position="370"/>
    </location>
</feature>
<evidence type="ECO:0000256" key="3">
    <source>
        <dbReference type="ARBA" id="ARBA00022448"/>
    </source>
</evidence>
<evidence type="ECO:0000259" key="9">
    <source>
        <dbReference type="PROSITE" id="PS51012"/>
    </source>
</evidence>
<dbReference type="InterPro" id="IPR051449">
    <property type="entry name" value="ABC-2_transporter_component"/>
</dbReference>
<evidence type="ECO:0000256" key="2">
    <source>
        <dbReference type="ARBA" id="ARBA00007783"/>
    </source>
</evidence>
<evidence type="ECO:0000256" key="6">
    <source>
        <dbReference type="ARBA" id="ARBA00022989"/>
    </source>
</evidence>
<comment type="subcellular location">
    <subcellularLocation>
        <location evidence="1">Cell membrane</location>
        <topology evidence="1">Multi-pass membrane protein</topology>
    </subcellularLocation>
</comment>
<dbReference type="Pfam" id="PF12698">
    <property type="entry name" value="ABC2_membrane_3"/>
    <property type="match status" value="1"/>
</dbReference>
<dbReference type="PROSITE" id="PS51012">
    <property type="entry name" value="ABC_TM2"/>
    <property type="match status" value="1"/>
</dbReference>
<dbReference type="STRING" id="187979.ERS852385_00233"/>
<dbReference type="EMBL" id="CYYU01000001">
    <property type="protein sequence ID" value="CUN38188.1"/>
    <property type="molecule type" value="Genomic_DNA"/>
</dbReference>
<dbReference type="OrthoDB" id="9776218at2"/>
<dbReference type="Proteomes" id="UP000095546">
    <property type="component" value="Unassembled WGS sequence"/>
</dbReference>
<protein>
    <submittedName>
        <fullName evidence="10">Inner membrane transport permease ybhS</fullName>
    </submittedName>
</protein>
<dbReference type="GO" id="GO:0140359">
    <property type="term" value="F:ABC-type transporter activity"/>
    <property type="evidence" value="ECO:0007669"/>
    <property type="project" value="InterPro"/>
</dbReference>
<keyword evidence="4" id="KW-1003">Cell membrane</keyword>
<feature type="transmembrane region" description="Helical" evidence="8">
    <location>
        <begin position="21"/>
        <end position="43"/>
    </location>
</feature>
<evidence type="ECO:0000256" key="1">
    <source>
        <dbReference type="ARBA" id="ARBA00004651"/>
    </source>
</evidence>
<evidence type="ECO:0000256" key="4">
    <source>
        <dbReference type="ARBA" id="ARBA00022475"/>
    </source>
</evidence>
<keyword evidence="6 8" id="KW-1133">Transmembrane helix</keyword>
<dbReference type="GO" id="GO:0005886">
    <property type="term" value="C:plasma membrane"/>
    <property type="evidence" value="ECO:0007669"/>
    <property type="project" value="UniProtKB-SubCell"/>
</dbReference>
<dbReference type="AlphaFoldDB" id="A0A173WJ72"/>
<keyword evidence="5 8" id="KW-0812">Transmembrane</keyword>
<dbReference type="PANTHER" id="PTHR30294">
    <property type="entry name" value="MEMBRANE COMPONENT OF ABC TRANSPORTER YHHJ-RELATED"/>
    <property type="match status" value="1"/>
</dbReference>
<proteinExistence type="inferred from homology"/>
<feature type="transmembrane region" description="Helical" evidence="8">
    <location>
        <begin position="341"/>
        <end position="364"/>
    </location>
</feature>